<keyword evidence="2" id="KW-1185">Reference proteome</keyword>
<organism evidence="1 2">
    <name type="scientific">Salicibibacter cibi</name>
    <dbReference type="NCBI Taxonomy" id="2743001"/>
    <lineage>
        <taxon>Bacteria</taxon>
        <taxon>Bacillati</taxon>
        <taxon>Bacillota</taxon>
        <taxon>Bacilli</taxon>
        <taxon>Bacillales</taxon>
        <taxon>Bacillaceae</taxon>
        <taxon>Salicibibacter</taxon>
    </lineage>
</organism>
<dbReference type="EMBL" id="CP054706">
    <property type="protein sequence ID" value="QQK80819.1"/>
    <property type="molecule type" value="Genomic_DNA"/>
</dbReference>
<dbReference type="SUPFAM" id="SSF52402">
    <property type="entry name" value="Adenine nucleotide alpha hydrolases-like"/>
    <property type="match status" value="1"/>
</dbReference>
<evidence type="ECO:0008006" key="3">
    <source>
        <dbReference type="Google" id="ProtNLM"/>
    </source>
</evidence>
<dbReference type="RefSeq" id="WP_200085184.1">
    <property type="nucleotide sequence ID" value="NZ_CP054706.1"/>
</dbReference>
<gene>
    <name evidence="1" type="ORF">HUG20_13555</name>
</gene>
<accession>A0A7T7CGA5</accession>
<reference evidence="1 2" key="1">
    <citation type="submission" date="2020-06" db="EMBL/GenBank/DDBJ databases">
        <title>Genomic analysis of Salicibibacter sp. NKC21-4.</title>
        <authorList>
            <person name="Oh Y.J."/>
        </authorList>
    </citation>
    <scope>NUCLEOTIDE SEQUENCE [LARGE SCALE GENOMIC DNA]</scope>
    <source>
        <strain evidence="1 2">NKC21-4</strain>
    </source>
</reference>
<name>A0A7T7CGA5_9BACI</name>
<dbReference type="Proteomes" id="UP000595349">
    <property type="component" value="Chromosome"/>
</dbReference>
<evidence type="ECO:0000313" key="1">
    <source>
        <dbReference type="EMBL" id="QQK80819.1"/>
    </source>
</evidence>
<proteinExistence type="predicted"/>
<sequence>MVFPLMNKDKILVLLDFDLYSPNTILRGAQLAKALNSDFEVLFLIESDRDNFDQPEIELAFAESKKLSKDLGASEFKIKEFRNHQRLVKFLEAFTRDTGFTQLVLAHVAESRWEEMIHGSFMNLLMKRMTFLELHFIPQDVAFPYEKLPYDKGVYAFLEPMEENDHYYLTEHKTKTTVENGVFFKESGTDFDNGVFLSFNEDKLFTSYQVRDSVATLKNKNVKLNEI</sequence>
<dbReference type="KEGG" id="scib:HUG20_13555"/>
<dbReference type="AlphaFoldDB" id="A0A7T7CGA5"/>
<evidence type="ECO:0000313" key="2">
    <source>
        <dbReference type="Proteomes" id="UP000595349"/>
    </source>
</evidence>
<protein>
    <recommendedName>
        <fullName evidence="3">UspA domain-containing protein</fullName>
    </recommendedName>
</protein>